<comment type="caution">
    <text evidence="1">The sequence shown here is derived from an EMBL/GenBank/DDBJ whole genome shotgun (WGS) entry which is preliminary data.</text>
</comment>
<dbReference type="eggNOG" id="ENOG5030XU8">
    <property type="taxonomic scope" value="Bacteria"/>
</dbReference>
<dbReference type="EMBL" id="AAPZ02000001">
    <property type="protein sequence ID" value="EDX42270.1"/>
    <property type="molecule type" value="Genomic_DNA"/>
</dbReference>
<accession>B3XLA9</accession>
<dbReference type="PATRIC" id="fig|349123.13.peg.792"/>
<reference evidence="2" key="1">
    <citation type="submission" date="2008-06" db="EMBL/GenBank/DDBJ databases">
        <title>Permanent draft sequence of Lactobacillus reuteri 100-23.</title>
        <authorList>
            <consortium name="US DOE Joint Genome Institute"/>
            <person name="Copeland A."/>
            <person name="Lucas S."/>
            <person name="Lapidus A."/>
            <person name="Barry K."/>
            <person name="Detter J.C."/>
            <person name="Glavina del Rio T."/>
            <person name="Hammon N."/>
            <person name="Israni S."/>
            <person name="Dalin E."/>
            <person name="Tice H."/>
            <person name="Pitluck S."/>
            <person name="Sun H."/>
            <person name="Schmutz J."/>
            <person name="Larimer F."/>
            <person name="Land M."/>
            <person name="Hauser L."/>
            <person name="Walter J."/>
            <person name="Heng N.C.K."/>
            <person name="Tannock G.W."/>
            <person name="Richardson P."/>
        </authorList>
    </citation>
    <scope>NUCLEOTIDE SEQUENCE [LARGE SCALE GENOMIC DNA]</scope>
    <source>
        <strain evidence="2">DSM 17509 / CIP 109821 / 100-23</strain>
    </source>
</reference>
<protein>
    <submittedName>
        <fullName evidence="1">Uncharacterized protein</fullName>
    </submittedName>
</protein>
<name>B3XLA9_LIMR1</name>
<dbReference type="RefSeq" id="WP_003663590.1">
    <property type="nucleotide sequence ID" value="NZ_AAPZ02000001.1"/>
</dbReference>
<organism evidence="1 2">
    <name type="scientific">Limosilactobacillus reuteri subsp. rodentium (strain DSM 17509 / CIP 109821 / 100-23)</name>
    <name type="common">Lactobacillus reuteri</name>
    <dbReference type="NCBI Taxonomy" id="349123"/>
    <lineage>
        <taxon>Bacteria</taxon>
        <taxon>Bacillati</taxon>
        <taxon>Bacillota</taxon>
        <taxon>Bacilli</taxon>
        <taxon>Lactobacillales</taxon>
        <taxon>Lactobacillaceae</taxon>
        <taxon>Limosilactobacillus</taxon>
    </lineage>
</organism>
<sequence length="718" mass="84193">MITTNQLAKFDIDTHKILTSYDIYSVDQNLEEQRFIPRRIFSINIDVENNLDINALTGKKIQKNVYRLYLIAKKSAVNAQEIRATLEKYSQHTFRVSKLDEKAVSSLDKAIILRLFFNMLPFYGIKGTGMLGNLFLTPSKPHLTQKIYLDLTRLVVGNDCNLFLSTSRFTKVKSFKEHGISLFNNMKRKSLNNAPWFDIDLKKWQIKQVNKYNKNLNIENCFINAPLYPKDKPRQMLFWSDGKLNQVQSTKFYRLYNLVSVFNSVFSEYFSELKFEKVDTAKQLLGRLSQTEWGNQLDKHIEEFFAKNQLNLIDNRIVGDERIEDIKAALVRLLPTVKANNRPTVEDKFGYNLVVINNKQYFQTHDDIKDNYATDYQQAIVQHLTIDTFREGALKSTLINSLKELIIKKDLKGRKLSLYHSPDSMKGWEFYQVVKGVYGAKAVYLFKMINGIEFEVRRLDLQESSKFIGSDNTDLQYLIKTPANTFYNLNRKNIFTLPNAELFNDLNEMISHQNCSSVTKEELKWALNDLSKNHPNYRTKYQDLISIINKRELDSFSINDLKDEFDFMKKNKILSPIAINLLLDELYEQYGLVLKVKPKIKDHVQKYLSGLTDINYFFDKDDQDVIYYNVGTISKNMNMSIAKASHIWQLQPNTKLNERGFATIETENILKFLQMMRVNFVRFHQLTVIPFPFKYLREFIQLEEKKKLIKKDVTNLLK</sequence>
<dbReference type="Proteomes" id="UP000003853">
    <property type="component" value="Unassembled WGS sequence"/>
</dbReference>
<proteinExistence type="predicted"/>
<dbReference type="AlphaFoldDB" id="B3XLA9"/>
<evidence type="ECO:0000313" key="1">
    <source>
        <dbReference type="EMBL" id="EDX42270.1"/>
    </source>
</evidence>
<gene>
    <name evidence="1" type="ORF">Lreu23DRAFT_3783</name>
</gene>
<evidence type="ECO:0000313" key="2">
    <source>
        <dbReference type="Proteomes" id="UP000003853"/>
    </source>
</evidence>